<accession>A0A9N8HNN0</accession>
<dbReference type="InterPro" id="IPR037185">
    <property type="entry name" value="EmrE-like"/>
</dbReference>
<proteinExistence type="predicted"/>
<comment type="caution">
    <text evidence="9">The sequence shown here is derived from an EMBL/GenBank/DDBJ whole genome shotgun (WGS) entry which is preliminary data.</text>
</comment>
<feature type="transmembrane region" description="Helical" evidence="6">
    <location>
        <begin position="159"/>
        <end position="182"/>
    </location>
</feature>
<dbReference type="EMBL" id="CAICTM010001008">
    <property type="protein sequence ID" value="CAB9519357.1"/>
    <property type="molecule type" value="Genomic_DNA"/>
</dbReference>
<feature type="transmembrane region" description="Helical" evidence="6">
    <location>
        <begin position="323"/>
        <end position="344"/>
    </location>
</feature>
<protein>
    <submittedName>
        <fullName evidence="9">EamA-like transporter family</fullName>
    </submittedName>
</protein>
<name>A0A9N8HNN0_9STRA</name>
<keyword evidence="10" id="KW-1185">Reference proteome</keyword>
<evidence type="ECO:0000313" key="9">
    <source>
        <dbReference type="EMBL" id="CAB9519357.1"/>
    </source>
</evidence>
<dbReference type="SUPFAM" id="SSF103481">
    <property type="entry name" value="Multidrug resistance efflux transporter EmrE"/>
    <property type="match status" value="2"/>
</dbReference>
<dbReference type="InterPro" id="IPR051258">
    <property type="entry name" value="Diverse_Substrate_Transporter"/>
</dbReference>
<evidence type="ECO:0000256" key="5">
    <source>
        <dbReference type="ARBA" id="ARBA00023136"/>
    </source>
</evidence>
<organism evidence="9 10">
    <name type="scientific">Seminavis robusta</name>
    <dbReference type="NCBI Taxonomy" id="568900"/>
    <lineage>
        <taxon>Eukaryota</taxon>
        <taxon>Sar</taxon>
        <taxon>Stramenopiles</taxon>
        <taxon>Ochrophyta</taxon>
        <taxon>Bacillariophyta</taxon>
        <taxon>Bacillariophyceae</taxon>
        <taxon>Bacillariophycidae</taxon>
        <taxon>Naviculales</taxon>
        <taxon>Naviculaceae</taxon>
        <taxon>Seminavis</taxon>
    </lineage>
</organism>
<evidence type="ECO:0000256" key="2">
    <source>
        <dbReference type="ARBA" id="ARBA00022475"/>
    </source>
</evidence>
<feature type="transmembrane region" description="Helical" evidence="6">
    <location>
        <begin position="189"/>
        <end position="209"/>
    </location>
</feature>
<evidence type="ECO:0000256" key="3">
    <source>
        <dbReference type="ARBA" id="ARBA00022692"/>
    </source>
</evidence>
<keyword evidence="7" id="KW-0732">Signal</keyword>
<dbReference type="Proteomes" id="UP001153069">
    <property type="component" value="Unassembled WGS sequence"/>
</dbReference>
<keyword evidence="2" id="KW-1003">Cell membrane</keyword>
<feature type="domain" description="EamA" evidence="8">
    <location>
        <begin position="103"/>
        <end position="229"/>
    </location>
</feature>
<feature type="transmembrane region" description="Helical" evidence="6">
    <location>
        <begin position="94"/>
        <end position="116"/>
    </location>
</feature>
<dbReference type="OrthoDB" id="2017960at2759"/>
<keyword evidence="4 6" id="KW-1133">Transmembrane helix</keyword>
<dbReference type="PANTHER" id="PTHR42920:SF5">
    <property type="entry name" value="EAMA DOMAIN-CONTAINING PROTEIN"/>
    <property type="match status" value="1"/>
</dbReference>
<feature type="domain" description="EamA" evidence="8">
    <location>
        <begin position="290"/>
        <end position="431"/>
    </location>
</feature>
<feature type="transmembrane region" description="Helical" evidence="6">
    <location>
        <begin position="364"/>
        <end position="381"/>
    </location>
</feature>
<evidence type="ECO:0000256" key="7">
    <source>
        <dbReference type="SAM" id="SignalP"/>
    </source>
</evidence>
<dbReference type="AlphaFoldDB" id="A0A9N8HNN0"/>
<evidence type="ECO:0000256" key="6">
    <source>
        <dbReference type="SAM" id="Phobius"/>
    </source>
</evidence>
<evidence type="ECO:0000313" key="10">
    <source>
        <dbReference type="Proteomes" id="UP001153069"/>
    </source>
</evidence>
<feature type="transmembrane region" description="Helical" evidence="6">
    <location>
        <begin position="417"/>
        <end position="435"/>
    </location>
</feature>
<comment type="subcellular location">
    <subcellularLocation>
        <location evidence="1">Cell membrane</location>
        <topology evidence="1">Multi-pass membrane protein</topology>
    </subcellularLocation>
</comment>
<evidence type="ECO:0000256" key="1">
    <source>
        <dbReference type="ARBA" id="ARBA00004651"/>
    </source>
</evidence>
<feature type="chain" id="PRO_5040353812" evidence="7">
    <location>
        <begin position="27"/>
        <end position="459"/>
    </location>
</feature>
<dbReference type="GO" id="GO:0005886">
    <property type="term" value="C:plasma membrane"/>
    <property type="evidence" value="ECO:0007669"/>
    <property type="project" value="UniProtKB-SubCell"/>
</dbReference>
<dbReference type="Pfam" id="PF00892">
    <property type="entry name" value="EamA"/>
    <property type="match status" value="2"/>
</dbReference>
<gene>
    <name evidence="9" type="ORF">SEMRO_1010_G230940.1</name>
</gene>
<keyword evidence="3 6" id="KW-0812">Transmembrane</keyword>
<keyword evidence="5 6" id="KW-0472">Membrane</keyword>
<dbReference type="InterPro" id="IPR000620">
    <property type="entry name" value="EamA_dom"/>
</dbReference>
<reference evidence="9" key="1">
    <citation type="submission" date="2020-06" db="EMBL/GenBank/DDBJ databases">
        <authorList>
            <consortium name="Plant Systems Biology data submission"/>
        </authorList>
    </citation>
    <scope>NUCLEOTIDE SEQUENCE</scope>
    <source>
        <strain evidence="9">D6</strain>
    </source>
</reference>
<feature type="signal peptide" evidence="7">
    <location>
        <begin position="1"/>
        <end position="26"/>
    </location>
</feature>
<sequence length="459" mass="48751">MMSRKPETVVMAVVALLLLAAGQVTSFVPSNTPTKSYAPRLAKLTRVAGVKLNDDWNHLDPFHLDTTASDEEEVPLASSQLVEAETDNNDSEEISIWAARGILLVVAMIWATNFPAVKYLETLCFHPPCNHPPSEFAFARFGVAAVVGLPLLYKQRPDVIMAGFECGLFITLGYISQAVALSSISAGKCAFICSLTVVVVPILSALLEGKPIKPMNLVAAAMALCGVGLLEGLVDFNSLLGIAPAVADTTSTVAIEGIASSSSLESVNNVAAVASGGALASVAQTLGVSKGDIIALGQPLGFGYTFMRIEHYVEKFKDVENRVLTISAAQCVAVGFMSLLWVLYDYHGVIPNMEYLIEPHRIATIAWTGIVTTVFAIYLEGVALQTASATDAALTFSSEPVWASLFAMILLHEKLNLNAYIGGAVILIACVTGALSDIPVPTKNNDGEQVFQLEEGKDE</sequence>
<feature type="transmembrane region" description="Helical" evidence="6">
    <location>
        <begin position="137"/>
        <end position="153"/>
    </location>
</feature>
<dbReference type="PANTHER" id="PTHR42920">
    <property type="entry name" value="OS03G0707200 PROTEIN-RELATED"/>
    <property type="match status" value="1"/>
</dbReference>
<evidence type="ECO:0000256" key="4">
    <source>
        <dbReference type="ARBA" id="ARBA00022989"/>
    </source>
</evidence>
<evidence type="ECO:0000259" key="8">
    <source>
        <dbReference type="Pfam" id="PF00892"/>
    </source>
</evidence>